<evidence type="ECO:0000256" key="3">
    <source>
        <dbReference type="ARBA" id="ARBA00022833"/>
    </source>
</evidence>
<keyword evidence="10" id="KW-1185">Reference proteome</keyword>
<dbReference type="Gene3D" id="4.10.240.10">
    <property type="entry name" value="Zn(2)-C6 fungal-type DNA-binding domain"/>
    <property type="match status" value="1"/>
</dbReference>
<dbReference type="EMBL" id="JADCUA010000008">
    <property type="protein sequence ID" value="KAH9837968.1"/>
    <property type="molecule type" value="Genomic_DNA"/>
</dbReference>
<keyword evidence="3" id="KW-0862">Zinc</keyword>
<dbReference type="Pfam" id="PF00172">
    <property type="entry name" value="Zn_clus"/>
    <property type="match status" value="1"/>
</dbReference>
<evidence type="ECO:0000256" key="7">
    <source>
        <dbReference type="ARBA" id="ARBA00023242"/>
    </source>
</evidence>
<dbReference type="InterPro" id="IPR036864">
    <property type="entry name" value="Zn2-C6_fun-type_DNA-bd_sf"/>
</dbReference>
<keyword evidence="6" id="KW-0804">Transcription</keyword>
<dbReference type="PANTHER" id="PTHR31313">
    <property type="entry name" value="TY1 ENHANCER ACTIVATOR"/>
    <property type="match status" value="1"/>
</dbReference>
<organism evidence="9 10">
    <name type="scientific">Rhodofomes roseus</name>
    <dbReference type="NCBI Taxonomy" id="34475"/>
    <lineage>
        <taxon>Eukaryota</taxon>
        <taxon>Fungi</taxon>
        <taxon>Dikarya</taxon>
        <taxon>Basidiomycota</taxon>
        <taxon>Agaricomycotina</taxon>
        <taxon>Agaricomycetes</taxon>
        <taxon>Polyporales</taxon>
        <taxon>Rhodofomes</taxon>
    </lineage>
</organism>
<keyword evidence="2" id="KW-0479">Metal-binding</keyword>
<comment type="caution">
    <text evidence="9">The sequence shown here is derived from an EMBL/GenBank/DDBJ whole genome shotgun (WGS) entry which is preliminary data.</text>
</comment>
<dbReference type="Proteomes" id="UP000814176">
    <property type="component" value="Unassembled WGS sequence"/>
</dbReference>
<keyword evidence="7" id="KW-0539">Nucleus</keyword>
<evidence type="ECO:0000313" key="10">
    <source>
        <dbReference type="Proteomes" id="UP000814176"/>
    </source>
</evidence>
<dbReference type="InterPro" id="IPR051615">
    <property type="entry name" value="Transcr_Regulatory_Elem"/>
</dbReference>
<dbReference type="InterPro" id="IPR001138">
    <property type="entry name" value="Zn2Cys6_DnaBD"/>
</dbReference>
<keyword evidence="4" id="KW-0805">Transcription regulation</keyword>
<dbReference type="PANTHER" id="PTHR31313:SF81">
    <property type="entry name" value="TY1 ENHANCER ACTIVATOR"/>
    <property type="match status" value="1"/>
</dbReference>
<dbReference type="RefSeq" id="XP_047780006.1">
    <property type="nucleotide sequence ID" value="XM_047921574.1"/>
</dbReference>
<dbReference type="GeneID" id="72002306"/>
<keyword evidence="5" id="KW-0238">DNA-binding</keyword>
<evidence type="ECO:0000256" key="2">
    <source>
        <dbReference type="ARBA" id="ARBA00022723"/>
    </source>
</evidence>
<sequence length="299" mass="32848">MEVYVGVRCNHDGRRKKIRCDGVRPTCYQCEKAGVHDDCIYGAESQFHGAQLLEDKISQLKARIVQLEGNRSGPVLLHDPYAPFHEAQQEQTARSRDRQEVSMETIRALMQSFSGTATQTGFFLHAPRFCQRVYAQPTSSLPTHVPALLNAVYLLGAHTSTNTPMKTLQANFLASALEDLSATGEPEPGRHPGRLADGDSAQGVYHMDAASAMILASRLHEVEGVRQSLPIDARLSRYQLPPPADQTEQDERVNAYWAALVLDKCWSPILGRMPILTNIGLEAGSADAGQLLNVSETLS</sequence>
<dbReference type="CDD" id="cd12148">
    <property type="entry name" value="fungal_TF_MHR"/>
    <property type="match status" value="1"/>
</dbReference>
<evidence type="ECO:0000256" key="4">
    <source>
        <dbReference type="ARBA" id="ARBA00023015"/>
    </source>
</evidence>
<evidence type="ECO:0000313" key="9">
    <source>
        <dbReference type="EMBL" id="KAH9837968.1"/>
    </source>
</evidence>
<gene>
    <name evidence="9" type="ORF">C8Q71DRAFT_723211</name>
</gene>
<evidence type="ECO:0000259" key="8">
    <source>
        <dbReference type="PROSITE" id="PS50048"/>
    </source>
</evidence>
<comment type="subcellular location">
    <subcellularLocation>
        <location evidence="1">Nucleus</location>
    </subcellularLocation>
</comment>
<reference evidence="9 10" key="1">
    <citation type="journal article" date="2021" name="Environ. Microbiol.">
        <title>Gene family expansions and transcriptome signatures uncover fungal adaptations to wood decay.</title>
        <authorList>
            <person name="Hage H."/>
            <person name="Miyauchi S."/>
            <person name="Viragh M."/>
            <person name="Drula E."/>
            <person name="Min B."/>
            <person name="Chaduli D."/>
            <person name="Navarro D."/>
            <person name="Favel A."/>
            <person name="Norest M."/>
            <person name="Lesage-Meessen L."/>
            <person name="Balint B."/>
            <person name="Merenyi Z."/>
            <person name="de Eugenio L."/>
            <person name="Morin E."/>
            <person name="Martinez A.T."/>
            <person name="Baldrian P."/>
            <person name="Stursova M."/>
            <person name="Martinez M.J."/>
            <person name="Novotny C."/>
            <person name="Magnuson J.K."/>
            <person name="Spatafora J.W."/>
            <person name="Maurice S."/>
            <person name="Pangilinan J."/>
            <person name="Andreopoulos W."/>
            <person name="LaButti K."/>
            <person name="Hundley H."/>
            <person name="Na H."/>
            <person name="Kuo A."/>
            <person name="Barry K."/>
            <person name="Lipzen A."/>
            <person name="Henrissat B."/>
            <person name="Riley R."/>
            <person name="Ahrendt S."/>
            <person name="Nagy L.G."/>
            <person name="Grigoriev I.V."/>
            <person name="Martin F."/>
            <person name="Rosso M.N."/>
        </authorList>
    </citation>
    <scope>NUCLEOTIDE SEQUENCE [LARGE SCALE GENOMIC DNA]</scope>
    <source>
        <strain evidence="9 10">CIRM-BRFM 1785</strain>
    </source>
</reference>
<feature type="domain" description="Zn(2)-C6 fungal-type" evidence="8">
    <location>
        <begin position="14"/>
        <end position="41"/>
    </location>
</feature>
<evidence type="ECO:0000256" key="1">
    <source>
        <dbReference type="ARBA" id="ARBA00004123"/>
    </source>
</evidence>
<protein>
    <recommendedName>
        <fullName evidence="8">Zn(2)-C6 fungal-type domain-containing protein</fullName>
    </recommendedName>
</protein>
<name>A0ABQ8KKF0_9APHY</name>
<proteinExistence type="predicted"/>
<dbReference type="PROSITE" id="PS50048">
    <property type="entry name" value="ZN2_CY6_FUNGAL_2"/>
    <property type="match status" value="1"/>
</dbReference>
<evidence type="ECO:0000256" key="6">
    <source>
        <dbReference type="ARBA" id="ARBA00023163"/>
    </source>
</evidence>
<dbReference type="CDD" id="cd00067">
    <property type="entry name" value="GAL4"/>
    <property type="match status" value="1"/>
</dbReference>
<evidence type="ECO:0000256" key="5">
    <source>
        <dbReference type="ARBA" id="ARBA00023125"/>
    </source>
</evidence>
<accession>A0ABQ8KKF0</accession>